<evidence type="ECO:0000313" key="3">
    <source>
        <dbReference type="Proteomes" id="UP001578633"/>
    </source>
</evidence>
<dbReference type="Proteomes" id="UP001578633">
    <property type="component" value="Chromosome 1"/>
</dbReference>
<accession>A0ABR3V0S2</accession>
<gene>
    <name evidence="2" type="ORF">ACET3X_001888</name>
</gene>
<dbReference type="RefSeq" id="XP_069312130.1">
    <property type="nucleotide sequence ID" value="XM_069447230.1"/>
</dbReference>
<evidence type="ECO:0000256" key="1">
    <source>
        <dbReference type="SAM" id="MobiDB-lite"/>
    </source>
</evidence>
<feature type="region of interest" description="Disordered" evidence="1">
    <location>
        <begin position="220"/>
        <end position="291"/>
    </location>
</feature>
<dbReference type="EMBL" id="JBHGVX010000001">
    <property type="protein sequence ID" value="KAL1801546.1"/>
    <property type="molecule type" value="Genomic_DNA"/>
</dbReference>
<evidence type="ECO:0000313" key="2">
    <source>
        <dbReference type="EMBL" id="KAL1801546.1"/>
    </source>
</evidence>
<sequence length="491" mass="52803">MAVHDLIVKNESHHDQRFQVHGWNNNQDIVVAPKSEYRIKANDGSSGAIIAVHDGQIGEQAELTKSGFGGNDFIDLSNICGAGGNLIVMQVGDPSTAKGDPRFMQGLQEAWNKASWQTKNELADCVTMRDGRPVRIAAPKNFPKLEAFVRTFADGKTYIGVGAWGGHAGNPNDNKQSSAAKGSKDCLIIYSDDPIWIPNQLRLAAMIDNQSLPVDLPHMEESKAEKSHSEGSASSSEEDSGSKEHSADIETITSPLPPVLGGEDSPMRQRSRLVPNPTEPTHETKSATPETEIANVVASTSLAPDQGPGIILTNKSNKETDYFFYDNFWNGNGTAGANFDKPLKSIKLWPNQTQFVSLPRTFKGRVQRGTLLPCTWVEFQLDASNDHAAHGDISLQQGCDGAATVASTDGSNVSNGFTHDVVTGAPDAAIRRKPNGERATDTTVGNWMGGPNRAAIDYLNKVVGQHRAYIVGGTGVPDVASKNNCLAVIMY</sequence>
<protein>
    <submittedName>
        <fullName evidence="2">Uncharacterized protein</fullName>
    </submittedName>
</protein>
<reference evidence="2 3" key="1">
    <citation type="submission" date="2024-09" db="EMBL/GenBank/DDBJ databases">
        <title>T2T genomes of carrot and Alternaria dauci and their utility for understanding host-pathogen interaction during carrot leaf blight disease.</title>
        <authorList>
            <person name="Liu W."/>
            <person name="Xu S."/>
            <person name="Ou C."/>
            <person name="Liu X."/>
            <person name="Zhuang F."/>
            <person name="Deng X.W."/>
        </authorList>
    </citation>
    <scope>NUCLEOTIDE SEQUENCE [LARGE SCALE GENOMIC DNA]</scope>
    <source>
        <strain evidence="2 3">A2016</strain>
    </source>
</reference>
<organism evidence="2 3">
    <name type="scientific">Alternaria dauci</name>
    <dbReference type="NCBI Taxonomy" id="48095"/>
    <lineage>
        <taxon>Eukaryota</taxon>
        <taxon>Fungi</taxon>
        <taxon>Dikarya</taxon>
        <taxon>Ascomycota</taxon>
        <taxon>Pezizomycotina</taxon>
        <taxon>Dothideomycetes</taxon>
        <taxon>Pleosporomycetidae</taxon>
        <taxon>Pleosporales</taxon>
        <taxon>Pleosporineae</taxon>
        <taxon>Pleosporaceae</taxon>
        <taxon>Alternaria</taxon>
        <taxon>Alternaria sect. Porri</taxon>
    </lineage>
</organism>
<name>A0ABR3V0S2_9PLEO</name>
<feature type="compositionally biased region" description="Basic and acidic residues" evidence="1">
    <location>
        <begin position="220"/>
        <end position="229"/>
    </location>
</feature>
<proteinExistence type="predicted"/>
<keyword evidence="3" id="KW-1185">Reference proteome</keyword>
<comment type="caution">
    <text evidence="2">The sequence shown here is derived from an EMBL/GenBank/DDBJ whole genome shotgun (WGS) entry which is preliminary data.</text>
</comment>
<dbReference type="GeneID" id="96082210"/>